<feature type="domain" description="Disease resistance N-terminal" evidence="8">
    <location>
        <begin position="7"/>
        <end position="98"/>
    </location>
</feature>
<dbReference type="GO" id="GO:0002758">
    <property type="term" value="P:innate immune response-activating signaling pathway"/>
    <property type="evidence" value="ECO:0007669"/>
    <property type="project" value="UniProtKB-ARBA"/>
</dbReference>
<feature type="domain" description="NB-ARC" evidence="7">
    <location>
        <begin position="179"/>
        <end position="323"/>
    </location>
</feature>
<dbReference type="AlphaFoldDB" id="A0A8T0UYZ0"/>
<dbReference type="GO" id="GO:0042742">
    <property type="term" value="P:defense response to bacterium"/>
    <property type="evidence" value="ECO:0007669"/>
    <property type="project" value="UniProtKB-ARBA"/>
</dbReference>
<feature type="domain" description="Disease resistance R13L4/SHOC-2-like LRR" evidence="10">
    <location>
        <begin position="533"/>
        <end position="918"/>
    </location>
</feature>
<comment type="similarity">
    <text evidence="1">Belongs to the disease resistance NB-LRR family.</text>
</comment>
<dbReference type="InterPro" id="IPR044974">
    <property type="entry name" value="Disease_R_plants"/>
</dbReference>
<dbReference type="Gene3D" id="3.80.10.10">
    <property type="entry name" value="Ribonuclease Inhibitor"/>
    <property type="match status" value="1"/>
</dbReference>
<keyword evidence="4" id="KW-0547">Nucleotide-binding</keyword>
<sequence>MQAVTGAMGSLIPKLWGLAHAEYKLQTGMKEQIESLALDLESAYAALRKVASVPPDQLDEQVKLWAREIREGSYDMEDVLDTFLVRVEGSNDPSGKDSKLKHLSKKMANLFKKSKARHDIAGEIDKIKKRLPEVKDRHATFSVNDIVFNRVASSSTTDPRLEAMYREVKELIGIDKSKADVISKLGDDGSNKEMRKIVSIVGAGRLGKTTLSRAAFVPLGQNPDPKKILKEILIDLGYNDFSKLAILVHERQLINELRSFLGTKRYFIVIDDIWEVETWRNIKSAFIENNNGSRIILATRKLEVTTGEVYKLPPLSNENSRKLFYTRLFGEDKFPDNQSSEVHKASEEILRKCGGVPLAIITMASFLVGKSWEQWLELRHSPGFIHDKDTMWILSLSFNDLPPHLRTCLLYLSGFPEDSFIAKDQLIWKWIAEGFVEKEQGMRLFEVGEGYFNDLVNRSMIQAAKIKEWGTIADITHGCRVHRHVSQEENFFFTISDSDEVVAAMSSRSKVRRLAVQSRTEEYIVTPRDNIPQVRSFLAFMCDIGKLVSFQGFKLLRVLALEACEISDQCTVNLEHIGKLIHLRYLGISNINVDNKVVLPEAIGDLKFLQTLNLTYMGGCTKLEFPSSISRLTQLLTCLEELEVVQPWVSNKESNRQFGKDLGNLTQLRVLRNRIGLVHNHESHEFDSLQSIKKLQRIQHLSLRTCTGELLRSSAWCAQLVLSRGLSHLEFSEIHLNILPPCIDPSRLVNLSHLKLTVLNMDGQGLESLSRLPQLRHLWLETRSTVTLPNVAGNGRFQMLSRCSFPKSTVRFMLNGDSSVSFTIWNGSDDMDFVSSRKEERVALAVMPNLQELKCVLFTVGASVYDGGFYDLLGLEYLISLQKITANFCCYDTAKEVAEEEKAALRRVVEAHPNYPNLKIKYSIQRQGTLLKPCI</sequence>
<evidence type="ECO:0000259" key="8">
    <source>
        <dbReference type="Pfam" id="PF18052"/>
    </source>
</evidence>
<dbReference type="Pfam" id="PF23559">
    <property type="entry name" value="WHD_DRP"/>
    <property type="match status" value="1"/>
</dbReference>
<dbReference type="InterPro" id="IPR038005">
    <property type="entry name" value="RX-like_CC"/>
</dbReference>
<evidence type="ECO:0000256" key="5">
    <source>
        <dbReference type="ARBA" id="ARBA00022821"/>
    </source>
</evidence>
<dbReference type="InterPro" id="IPR055414">
    <property type="entry name" value="LRR_R13L4/SHOC2-like"/>
</dbReference>
<comment type="caution">
    <text evidence="11">The sequence shown here is derived from an EMBL/GenBank/DDBJ whole genome shotgun (WGS) entry which is preliminary data.</text>
</comment>
<dbReference type="SUPFAM" id="SSF52540">
    <property type="entry name" value="P-loop containing nucleoside triphosphate hydrolases"/>
    <property type="match status" value="1"/>
</dbReference>
<keyword evidence="2" id="KW-0433">Leucine-rich repeat</keyword>
<dbReference type="GO" id="GO:0043531">
    <property type="term" value="F:ADP binding"/>
    <property type="evidence" value="ECO:0007669"/>
    <property type="project" value="InterPro"/>
</dbReference>
<dbReference type="InterPro" id="IPR032675">
    <property type="entry name" value="LRR_dom_sf"/>
</dbReference>
<name>A0A8T0UYZ0_PANVG</name>
<dbReference type="GO" id="GO:0009626">
    <property type="term" value="P:plant-type hypersensitive response"/>
    <property type="evidence" value="ECO:0007669"/>
    <property type="project" value="UniProtKB-ARBA"/>
</dbReference>
<dbReference type="InterPro" id="IPR042197">
    <property type="entry name" value="Apaf_helical"/>
</dbReference>
<dbReference type="PRINTS" id="PR00364">
    <property type="entry name" value="DISEASERSIST"/>
</dbReference>
<evidence type="ECO:0000259" key="7">
    <source>
        <dbReference type="Pfam" id="PF00931"/>
    </source>
</evidence>
<dbReference type="InterPro" id="IPR036388">
    <property type="entry name" value="WH-like_DNA-bd_sf"/>
</dbReference>
<dbReference type="Pfam" id="PF18052">
    <property type="entry name" value="Rx_N"/>
    <property type="match status" value="1"/>
</dbReference>
<evidence type="ECO:0000256" key="6">
    <source>
        <dbReference type="ARBA" id="ARBA00023054"/>
    </source>
</evidence>
<dbReference type="InterPro" id="IPR058922">
    <property type="entry name" value="WHD_DRP"/>
</dbReference>
<evidence type="ECO:0000313" key="11">
    <source>
        <dbReference type="EMBL" id="KAG2628060.1"/>
    </source>
</evidence>
<dbReference type="InterPro" id="IPR041118">
    <property type="entry name" value="Rx_N"/>
</dbReference>
<feature type="domain" description="Disease resistance protein winged helix" evidence="9">
    <location>
        <begin position="415"/>
        <end position="485"/>
    </location>
</feature>
<organism evidence="11 12">
    <name type="scientific">Panicum virgatum</name>
    <name type="common">Blackwell switchgrass</name>
    <dbReference type="NCBI Taxonomy" id="38727"/>
    <lineage>
        <taxon>Eukaryota</taxon>
        <taxon>Viridiplantae</taxon>
        <taxon>Streptophyta</taxon>
        <taxon>Embryophyta</taxon>
        <taxon>Tracheophyta</taxon>
        <taxon>Spermatophyta</taxon>
        <taxon>Magnoliopsida</taxon>
        <taxon>Liliopsida</taxon>
        <taxon>Poales</taxon>
        <taxon>Poaceae</taxon>
        <taxon>PACMAD clade</taxon>
        <taxon>Panicoideae</taxon>
        <taxon>Panicodae</taxon>
        <taxon>Paniceae</taxon>
        <taxon>Panicinae</taxon>
        <taxon>Panicum</taxon>
        <taxon>Panicum sect. Hiantes</taxon>
    </lineage>
</organism>
<dbReference type="PANTHER" id="PTHR23155:SF1116">
    <property type="entry name" value="OS12G0273300 PROTEIN"/>
    <property type="match status" value="1"/>
</dbReference>
<dbReference type="Pfam" id="PF23598">
    <property type="entry name" value="LRR_14"/>
    <property type="match status" value="1"/>
</dbReference>
<keyword evidence="6" id="KW-0175">Coiled coil</keyword>
<dbReference type="CDD" id="cd14798">
    <property type="entry name" value="RX-CC_like"/>
    <property type="match status" value="1"/>
</dbReference>
<keyword evidence="12" id="KW-1185">Reference proteome</keyword>
<dbReference type="Pfam" id="PF00931">
    <property type="entry name" value="NB-ARC"/>
    <property type="match status" value="1"/>
</dbReference>
<dbReference type="Proteomes" id="UP000823388">
    <property type="component" value="Chromosome 3K"/>
</dbReference>
<dbReference type="Gene3D" id="1.10.10.10">
    <property type="entry name" value="Winged helix-like DNA-binding domain superfamily/Winged helix DNA-binding domain"/>
    <property type="match status" value="1"/>
</dbReference>
<dbReference type="SUPFAM" id="SSF52058">
    <property type="entry name" value="L domain-like"/>
    <property type="match status" value="1"/>
</dbReference>
<dbReference type="Gene3D" id="1.10.8.430">
    <property type="entry name" value="Helical domain of apoptotic protease-activating factors"/>
    <property type="match status" value="1"/>
</dbReference>
<dbReference type="FunFam" id="1.10.10.10:FF:000322">
    <property type="entry name" value="Probable disease resistance protein At1g63360"/>
    <property type="match status" value="1"/>
</dbReference>
<dbReference type="Gene3D" id="1.20.5.4130">
    <property type="match status" value="1"/>
</dbReference>
<evidence type="ECO:0000256" key="3">
    <source>
        <dbReference type="ARBA" id="ARBA00022737"/>
    </source>
</evidence>
<dbReference type="EMBL" id="CM029041">
    <property type="protein sequence ID" value="KAG2628060.1"/>
    <property type="molecule type" value="Genomic_DNA"/>
</dbReference>
<gene>
    <name evidence="11" type="ORF">PVAP13_3KG228200</name>
</gene>
<dbReference type="PANTHER" id="PTHR23155">
    <property type="entry name" value="DISEASE RESISTANCE PROTEIN RP"/>
    <property type="match status" value="1"/>
</dbReference>
<dbReference type="InterPro" id="IPR002182">
    <property type="entry name" value="NB-ARC"/>
</dbReference>
<evidence type="ECO:0000313" key="12">
    <source>
        <dbReference type="Proteomes" id="UP000823388"/>
    </source>
</evidence>
<protein>
    <submittedName>
        <fullName evidence="11">Uncharacterized protein</fullName>
    </submittedName>
</protein>
<evidence type="ECO:0000256" key="2">
    <source>
        <dbReference type="ARBA" id="ARBA00022614"/>
    </source>
</evidence>
<proteinExistence type="inferred from homology"/>
<dbReference type="Gene3D" id="3.40.50.300">
    <property type="entry name" value="P-loop containing nucleotide triphosphate hydrolases"/>
    <property type="match status" value="1"/>
</dbReference>
<keyword evidence="5" id="KW-0611">Plant defense</keyword>
<evidence type="ECO:0000259" key="9">
    <source>
        <dbReference type="Pfam" id="PF23559"/>
    </source>
</evidence>
<keyword evidence="3" id="KW-0677">Repeat</keyword>
<accession>A0A8T0UYZ0</accession>
<dbReference type="InterPro" id="IPR027417">
    <property type="entry name" value="P-loop_NTPase"/>
</dbReference>
<evidence type="ECO:0000259" key="10">
    <source>
        <dbReference type="Pfam" id="PF23598"/>
    </source>
</evidence>
<reference evidence="11" key="1">
    <citation type="submission" date="2020-05" db="EMBL/GenBank/DDBJ databases">
        <title>WGS assembly of Panicum virgatum.</title>
        <authorList>
            <person name="Lovell J.T."/>
            <person name="Jenkins J."/>
            <person name="Shu S."/>
            <person name="Juenger T.E."/>
            <person name="Schmutz J."/>
        </authorList>
    </citation>
    <scope>NUCLEOTIDE SEQUENCE</scope>
    <source>
        <strain evidence="11">AP13</strain>
    </source>
</reference>
<evidence type="ECO:0000256" key="1">
    <source>
        <dbReference type="ARBA" id="ARBA00008894"/>
    </source>
</evidence>
<evidence type="ECO:0000256" key="4">
    <source>
        <dbReference type="ARBA" id="ARBA00022741"/>
    </source>
</evidence>